<feature type="region of interest" description="Disordered" evidence="1">
    <location>
        <begin position="1"/>
        <end position="44"/>
    </location>
</feature>
<gene>
    <name evidence="2" type="ORF">MPIPNATIZW_LOCUS18767</name>
</gene>
<dbReference type="EMBL" id="OY882879">
    <property type="protein sequence ID" value="CAK6450461.1"/>
    <property type="molecule type" value="Genomic_DNA"/>
</dbReference>
<organism evidence="2 3">
    <name type="scientific">Pipistrellus nathusii</name>
    <name type="common">Nathusius' pipistrelle</name>
    <dbReference type="NCBI Taxonomy" id="59473"/>
    <lineage>
        <taxon>Eukaryota</taxon>
        <taxon>Metazoa</taxon>
        <taxon>Chordata</taxon>
        <taxon>Craniata</taxon>
        <taxon>Vertebrata</taxon>
        <taxon>Euteleostomi</taxon>
        <taxon>Mammalia</taxon>
        <taxon>Eutheria</taxon>
        <taxon>Laurasiatheria</taxon>
        <taxon>Chiroptera</taxon>
        <taxon>Yangochiroptera</taxon>
        <taxon>Vespertilionidae</taxon>
        <taxon>Pipistrellus</taxon>
    </lineage>
</organism>
<name>A0ABP0AMC1_PIPNA</name>
<evidence type="ECO:0000313" key="2">
    <source>
        <dbReference type="EMBL" id="CAK6450461.1"/>
    </source>
</evidence>
<reference evidence="2" key="1">
    <citation type="submission" date="2023-12" db="EMBL/GenBank/DDBJ databases">
        <authorList>
            <person name="Brown T."/>
        </authorList>
    </citation>
    <scope>NUCLEOTIDE SEQUENCE</scope>
</reference>
<feature type="compositionally biased region" description="Polar residues" evidence="1">
    <location>
        <begin position="22"/>
        <end position="35"/>
    </location>
</feature>
<sequence length="108" mass="11647">MHSESQPSPPLPHTPVKASRAPSRTQHMKAQTPLKSTRGKQRKLKDDLLGMKPARGLNCPAALPGLLPARSPTSLHFNVQEAREPLPLLTRGPGYNGKAAREEGCVLA</sequence>
<feature type="region of interest" description="Disordered" evidence="1">
    <location>
        <begin position="87"/>
        <end position="108"/>
    </location>
</feature>
<protein>
    <submittedName>
        <fullName evidence="2">Uncharacterized protein</fullName>
    </submittedName>
</protein>
<evidence type="ECO:0000256" key="1">
    <source>
        <dbReference type="SAM" id="MobiDB-lite"/>
    </source>
</evidence>
<proteinExistence type="predicted"/>
<dbReference type="Proteomes" id="UP001314169">
    <property type="component" value="Chromosome X"/>
</dbReference>
<feature type="compositionally biased region" description="Basic and acidic residues" evidence="1">
    <location>
        <begin position="99"/>
        <end position="108"/>
    </location>
</feature>
<accession>A0ABP0AMC1</accession>
<evidence type="ECO:0000313" key="3">
    <source>
        <dbReference type="Proteomes" id="UP001314169"/>
    </source>
</evidence>
<keyword evidence="3" id="KW-1185">Reference proteome</keyword>